<evidence type="ECO:0000313" key="13">
    <source>
        <dbReference type="Proteomes" id="UP000324194"/>
    </source>
</evidence>
<dbReference type="PANTHER" id="PTHR42751">
    <property type="entry name" value="SODIUM/HYDROGEN EXCHANGER FAMILY/TRKA DOMAIN PROTEIN"/>
    <property type="match status" value="1"/>
</dbReference>
<feature type="transmembrane region" description="Helical" evidence="10">
    <location>
        <begin position="151"/>
        <end position="175"/>
    </location>
</feature>
<dbReference type="RefSeq" id="WP_148339098.1">
    <property type="nucleotide sequence ID" value="NZ_LR699119.1"/>
</dbReference>
<name>A0A5E4PHH7_9COXI</name>
<keyword evidence="9 10" id="KW-0472">Membrane</keyword>
<dbReference type="Gene3D" id="3.30.70.1450">
    <property type="entry name" value="Regulator of K+ conductance, C-terminal domain"/>
    <property type="match status" value="2"/>
</dbReference>
<feature type="transmembrane region" description="Helical" evidence="10">
    <location>
        <begin position="120"/>
        <end position="139"/>
    </location>
</feature>
<keyword evidence="7 10" id="KW-1133">Transmembrane helix</keyword>
<dbReference type="GO" id="GO:0008324">
    <property type="term" value="F:monoatomic cation transmembrane transporter activity"/>
    <property type="evidence" value="ECO:0007669"/>
    <property type="project" value="InterPro"/>
</dbReference>
<feature type="transmembrane region" description="Helical" evidence="10">
    <location>
        <begin position="187"/>
        <end position="210"/>
    </location>
</feature>
<evidence type="ECO:0000256" key="1">
    <source>
        <dbReference type="ARBA" id="ARBA00004141"/>
    </source>
</evidence>
<dbReference type="EMBL" id="LR699119">
    <property type="protein sequence ID" value="VVC75823.1"/>
    <property type="molecule type" value="Genomic_DNA"/>
</dbReference>
<evidence type="ECO:0000256" key="6">
    <source>
        <dbReference type="ARBA" id="ARBA00022692"/>
    </source>
</evidence>
<feature type="transmembrane region" description="Helical" evidence="10">
    <location>
        <begin position="461"/>
        <end position="482"/>
    </location>
</feature>
<feature type="transmembrane region" description="Helical" evidence="10">
    <location>
        <begin position="299"/>
        <end position="320"/>
    </location>
</feature>
<reference evidence="12 13" key="1">
    <citation type="submission" date="2019-08" db="EMBL/GenBank/DDBJ databases">
        <authorList>
            <person name="Guy L."/>
        </authorList>
    </citation>
    <scope>NUCLEOTIDE SEQUENCE [LARGE SCALE GENOMIC DNA]</scope>
    <source>
        <strain evidence="12 13">SGT-108</strain>
    </source>
</reference>
<evidence type="ECO:0000256" key="4">
    <source>
        <dbReference type="ARBA" id="ARBA00022449"/>
    </source>
</evidence>
<feature type="transmembrane region" description="Helical" evidence="10">
    <location>
        <begin position="6"/>
        <end position="25"/>
    </location>
</feature>
<feature type="transmembrane region" description="Helical" evidence="10">
    <location>
        <begin position="274"/>
        <end position="293"/>
    </location>
</feature>
<dbReference type="OrthoDB" id="3418949at2"/>
<feature type="transmembrane region" description="Helical" evidence="10">
    <location>
        <begin position="32"/>
        <end position="53"/>
    </location>
</feature>
<feature type="domain" description="RCK C-terminal" evidence="11">
    <location>
        <begin position="651"/>
        <end position="725"/>
    </location>
</feature>
<comment type="subcellular location">
    <subcellularLocation>
        <location evidence="1">Membrane</location>
        <topology evidence="1">Multi-pass membrane protein</topology>
    </subcellularLocation>
</comment>
<keyword evidence="13" id="KW-1185">Reference proteome</keyword>
<evidence type="ECO:0000313" key="12">
    <source>
        <dbReference type="EMBL" id="VVC75823.1"/>
    </source>
</evidence>
<sequence>MHDLAPLIHDLAIMLGVAGFVVLLFQRIHQPVVLGYLVAGMLVGPFTTSHRFITDVTNIKILSELGVIFLMFSLGLEFSFHKLTKVGFSALITGLFDVTLMILVGYGAGAVLGWSHNDRLFLGAALAISSTTIIFKAVNELGLKTKRFAEVIFGVLIVEDLLAILILVGLSTIIMTKNVTPKDMFIAAAKLLLVVGGWFLIGYSLVPALFRRLAHYISQETLTIISVALCLILVSIAAYFHYSTALGAFIMGSILAETVLVHRIEELIVPIRDIFGAIFFISVGMLINPSVIIGQWQTVIFIALVLIAGKVAVISIGTFLTGQSTKTAIRAGFGMAQIGEFSFIIATLGWSLNAINDQLYPIIVAVSSITTFTTPYMIRLSGKISETMERVLPQRMKYFLESYTAWVYRTQTESRKNPVPRSVTVRLFINGITVAIIFTLIDKLVFPQIYILLANKHQTKIVCEAISIILSSPFIWGMMFSYKFSPIPEYAKLKFNPAVSVVWLVTLMEITFLSVVYFHTWVTTAVLLILVIIFFAAAYRQLEKSYRWFELQLVKNINKQGKQSKFKELAPWDMHFVEIEVGDKSPFATKSLGECKIRERFGVNIVAIYRGHNSILAPRGEVRLYDNDKLIVLGNDDQIDRFKRKATMASSGLEKNGHLESFILKPILIGSDHPFLGKTIRDSGIREQLHGLVMGIERGNTRILNPSPDTVLEADDLLLVGGKQI</sequence>
<evidence type="ECO:0000256" key="10">
    <source>
        <dbReference type="SAM" id="Phobius"/>
    </source>
</evidence>
<feature type="transmembrane region" description="Helical" evidence="10">
    <location>
        <begin position="222"/>
        <end position="240"/>
    </location>
</feature>
<evidence type="ECO:0000256" key="7">
    <source>
        <dbReference type="ARBA" id="ARBA00022989"/>
    </source>
</evidence>
<keyword evidence="5" id="KW-0630">Potassium</keyword>
<dbReference type="Gene3D" id="1.20.1530.20">
    <property type="match status" value="1"/>
</dbReference>
<dbReference type="GO" id="GO:1902600">
    <property type="term" value="P:proton transmembrane transport"/>
    <property type="evidence" value="ECO:0007669"/>
    <property type="project" value="InterPro"/>
</dbReference>
<dbReference type="Pfam" id="PF00999">
    <property type="entry name" value="Na_H_Exchanger"/>
    <property type="match status" value="1"/>
</dbReference>
<protein>
    <submittedName>
        <fullName evidence="12">Inner membrane protein YbaL</fullName>
    </submittedName>
</protein>
<comment type="similarity">
    <text evidence="2">Belongs to the monovalent cation:proton antiporter 2 (CPA2) transporter (TC 2.A.37) family.</text>
</comment>
<dbReference type="InterPro" id="IPR006037">
    <property type="entry name" value="RCK_C"/>
</dbReference>
<dbReference type="PANTHER" id="PTHR42751:SF3">
    <property type="entry name" value="SODIUM_GLUTAMATE SYMPORTER"/>
    <property type="match status" value="1"/>
</dbReference>
<dbReference type="InterPro" id="IPR038770">
    <property type="entry name" value="Na+/solute_symporter_sf"/>
</dbReference>
<dbReference type="Pfam" id="PF02080">
    <property type="entry name" value="TrkA_C"/>
    <property type="match status" value="2"/>
</dbReference>
<evidence type="ECO:0000256" key="8">
    <source>
        <dbReference type="ARBA" id="ARBA00023065"/>
    </source>
</evidence>
<feature type="transmembrane region" description="Helical" evidence="10">
    <location>
        <begin position="88"/>
        <end position="114"/>
    </location>
</feature>
<accession>A0A5E4PHH7</accession>
<organism evidence="12 13">
    <name type="scientific">Aquicella siphonis</name>
    <dbReference type="NCBI Taxonomy" id="254247"/>
    <lineage>
        <taxon>Bacteria</taxon>
        <taxon>Pseudomonadati</taxon>
        <taxon>Pseudomonadota</taxon>
        <taxon>Gammaproteobacteria</taxon>
        <taxon>Legionellales</taxon>
        <taxon>Coxiellaceae</taxon>
        <taxon>Aquicella</taxon>
    </lineage>
</organism>
<dbReference type="GO" id="GO:0016020">
    <property type="term" value="C:membrane"/>
    <property type="evidence" value="ECO:0007669"/>
    <property type="project" value="UniProtKB-SubCell"/>
</dbReference>
<keyword evidence="3" id="KW-0813">Transport</keyword>
<keyword evidence="6 10" id="KW-0812">Transmembrane</keyword>
<gene>
    <name evidence="12" type="primary">ybaL_3</name>
    <name evidence="12" type="ORF">AQUSIP_11200</name>
</gene>
<proteinExistence type="inferred from homology"/>
<evidence type="ECO:0000256" key="3">
    <source>
        <dbReference type="ARBA" id="ARBA00022448"/>
    </source>
</evidence>
<evidence type="ECO:0000259" key="11">
    <source>
        <dbReference type="PROSITE" id="PS51202"/>
    </source>
</evidence>
<dbReference type="GO" id="GO:0006813">
    <property type="term" value="P:potassium ion transport"/>
    <property type="evidence" value="ECO:0007669"/>
    <property type="project" value="UniProtKB-KW"/>
</dbReference>
<feature type="transmembrane region" description="Helical" evidence="10">
    <location>
        <begin position="332"/>
        <end position="352"/>
    </location>
</feature>
<keyword evidence="5" id="KW-0633">Potassium transport</keyword>
<feature type="domain" description="RCK C-terminal" evidence="11">
    <location>
        <begin position="564"/>
        <end position="648"/>
    </location>
</feature>
<dbReference type="GO" id="GO:0015297">
    <property type="term" value="F:antiporter activity"/>
    <property type="evidence" value="ECO:0007669"/>
    <property type="project" value="UniProtKB-KW"/>
</dbReference>
<keyword evidence="8" id="KW-0406">Ion transport</keyword>
<evidence type="ECO:0000256" key="9">
    <source>
        <dbReference type="ARBA" id="ARBA00023136"/>
    </source>
</evidence>
<feature type="transmembrane region" description="Helical" evidence="10">
    <location>
        <begin position="358"/>
        <end position="378"/>
    </location>
</feature>
<keyword evidence="4" id="KW-0050">Antiport</keyword>
<evidence type="ECO:0000256" key="2">
    <source>
        <dbReference type="ARBA" id="ARBA00005551"/>
    </source>
</evidence>
<dbReference type="InterPro" id="IPR006153">
    <property type="entry name" value="Cation/H_exchanger_TM"/>
</dbReference>
<dbReference type="Proteomes" id="UP000324194">
    <property type="component" value="Chromosome 1"/>
</dbReference>
<dbReference type="InterPro" id="IPR036721">
    <property type="entry name" value="RCK_C_sf"/>
</dbReference>
<dbReference type="AlphaFoldDB" id="A0A5E4PHH7"/>
<feature type="transmembrane region" description="Helical" evidence="10">
    <location>
        <begin position="521"/>
        <end position="539"/>
    </location>
</feature>
<dbReference type="SUPFAM" id="SSF116726">
    <property type="entry name" value="TrkA C-terminal domain-like"/>
    <property type="match status" value="2"/>
</dbReference>
<evidence type="ECO:0000256" key="5">
    <source>
        <dbReference type="ARBA" id="ARBA00022538"/>
    </source>
</evidence>
<feature type="transmembrane region" description="Helical" evidence="10">
    <location>
        <begin position="59"/>
        <end position="76"/>
    </location>
</feature>
<dbReference type="PROSITE" id="PS51202">
    <property type="entry name" value="RCK_C"/>
    <property type="match status" value="2"/>
</dbReference>
<dbReference type="KEGG" id="asip:AQUSIP_11200"/>